<gene>
    <name evidence="1" type="ORF">L2E82_34463</name>
</gene>
<evidence type="ECO:0000313" key="1">
    <source>
        <dbReference type="EMBL" id="KAI3723112.1"/>
    </source>
</evidence>
<protein>
    <submittedName>
        <fullName evidence="1">Uncharacterized protein</fullName>
    </submittedName>
</protein>
<evidence type="ECO:0000313" key="2">
    <source>
        <dbReference type="Proteomes" id="UP001055811"/>
    </source>
</evidence>
<sequence>MYLQNIWLNESSLGVKQLILREALSIEDVIREDSAWHSSHRKEMVSGNHDTRIIGNLRIPKGLGIRLHQDIAWLKILNGFLNRREKSLGND</sequence>
<keyword evidence="2" id="KW-1185">Reference proteome</keyword>
<name>A0ACB9BMA7_CICIN</name>
<proteinExistence type="predicted"/>
<reference evidence="2" key="1">
    <citation type="journal article" date="2022" name="Mol. Ecol. Resour.">
        <title>The genomes of chicory, endive, great burdock and yacon provide insights into Asteraceae palaeo-polyploidization history and plant inulin production.</title>
        <authorList>
            <person name="Fan W."/>
            <person name="Wang S."/>
            <person name="Wang H."/>
            <person name="Wang A."/>
            <person name="Jiang F."/>
            <person name="Liu H."/>
            <person name="Zhao H."/>
            <person name="Xu D."/>
            <person name="Zhang Y."/>
        </authorList>
    </citation>
    <scope>NUCLEOTIDE SEQUENCE [LARGE SCALE GENOMIC DNA]</scope>
    <source>
        <strain evidence="2">cv. Punajuju</strain>
    </source>
</reference>
<comment type="caution">
    <text evidence="1">The sequence shown here is derived from an EMBL/GenBank/DDBJ whole genome shotgun (WGS) entry which is preliminary data.</text>
</comment>
<organism evidence="1 2">
    <name type="scientific">Cichorium intybus</name>
    <name type="common">Chicory</name>
    <dbReference type="NCBI Taxonomy" id="13427"/>
    <lineage>
        <taxon>Eukaryota</taxon>
        <taxon>Viridiplantae</taxon>
        <taxon>Streptophyta</taxon>
        <taxon>Embryophyta</taxon>
        <taxon>Tracheophyta</taxon>
        <taxon>Spermatophyta</taxon>
        <taxon>Magnoliopsida</taxon>
        <taxon>eudicotyledons</taxon>
        <taxon>Gunneridae</taxon>
        <taxon>Pentapetalae</taxon>
        <taxon>asterids</taxon>
        <taxon>campanulids</taxon>
        <taxon>Asterales</taxon>
        <taxon>Asteraceae</taxon>
        <taxon>Cichorioideae</taxon>
        <taxon>Cichorieae</taxon>
        <taxon>Cichoriinae</taxon>
        <taxon>Cichorium</taxon>
    </lineage>
</organism>
<dbReference type="Proteomes" id="UP001055811">
    <property type="component" value="Linkage Group LG06"/>
</dbReference>
<dbReference type="EMBL" id="CM042014">
    <property type="protein sequence ID" value="KAI3723112.1"/>
    <property type="molecule type" value="Genomic_DNA"/>
</dbReference>
<reference evidence="1 2" key="2">
    <citation type="journal article" date="2022" name="Mol. Ecol. Resour.">
        <title>The genomes of chicory, endive, great burdock and yacon provide insights into Asteraceae paleo-polyploidization history and plant inulin production.</title>
        <authorList>
            <person name="Fan W."/>
            <person name="Wang S."/>
            <person name="Wang H."/>
            <person name="Wang A."/>
            <person name="Jiang F."/>
            <person name="Liu H."/>
            <person name="Zhao H."/>
            <person name="Xu D."/>
            <person name="Zhang Y."/>
        </authorList>
    </citation>
    <scope>NUCLEOTIDE SEQUENCE [LARGE SCALE GENOMIC DNA]</scope>
    <source>
        <strain evidence="2">cv. Punajuju</strain>
        <tissue evidence="1">Leaves</tissue>
    </source>
</reference>
<accession>A0ACB9BMA7</accession>